<gene>
    <name evidence="1" type="ORF">Col01nite_27350</name>
</gene>
<proteinExistence type="predicted"/>
<name>A0ABQ4DCX3_9CELL</name>
<comment type="caution">
    <text evidence="1">The sequence shown here is derived from an EMBL/GenBank/DDBJ whole genome shotgun (WGS) entry which is preliminary data.</text>
</comment>
<dbReference type="Proteomes" id="UP000618382">
    <property type="component" value="Unassembled WGS sequence"/>
</dbReference>
<organism evidence="1 2">
    <name type="scientific">Cellulomonas oligotrophica</name>
    <dbReference type="NCBI Taxonomy" id="931536"/>
    <lineage>
        <taxon>Bacteria</taxon>
        <taxon>Bacillati</taxon>
        <taxon>Actinomycetota</taxon>
        <taxon>Actinomycetes</taxon>
        <taxon>Micrococcales</taxon>
        <taxon>Cellulomonadaceae</taxon>
        <taxon>Cellulomonas</taxon>
    </lineage>
</organism>
<sequence>MLSPDAGLPVRVEGVEVQDPILTLFGEGWSLTIACPWEGAVAGRPLSWEADDIEDWVWDLVGGTLDAVRQEGSAVRFSFSTGTLIATPDTDLDPWVLKLPSGLVVGRMT</sequence>
<keyword evidence="2" id="KW-1185">Reference proteome</keyword>
<accession>A0ABQ4DCX3</accession>
<dbReference type="EMBL" id="BONN01000008">
    <property type="protein sequence ID" value="GIG33576.1"/>
    <property type="molecule type" value="Genomic_DNA"/>
</dbReference>
<protein>
    <submittedName>
        <fullName evidence="1">Uncharacterized protein</fullName>
    </submittedName>
</protein>
<reference evidence="1 2" key="1">
    <citation type="submission" date="2021-01" db="EMBL/GenBank/DDBJ databases">
        <title>Whole genome shotgun sequence of Cellulomonas oligotrophica NBRC 109435.</title>
        <authorList>
            <person name="Komaki H."/>
            <person name="Tamura T."/>
        </authorList>
    </citation>
    <scope>NUCLEOTIDE SEQUENCE [LARGE SCALE GENOMIC DNA]</scope>
    <source>
        <strain evidence="1 2">NBRC 109435</strain>
    </source>
</reference>
<evidence type="ECO:0000313" key="1">
    <source>
        <dbReference type="EMBL" id="GIG33576.1"/>
    </source>
</evidence>
<evidence type="ECO:0000313" key="2">
    <source>
        <dbReference type="Proteomes" id="UP000618382"/>
    </source>
</evidence>